<dbReference type="InterPro" id="IPR008462">
    <property type="entry name" value="CsbD"/>
</dbReference>
<sequence>MVDSDRVAGTVREFGGKAQGAAGDLVGSSQDSNEGRLREAQGKAQQVYGQAKDTLRDVADNVTDYAGDAYDRARRDGGTYLRDGSRAVGERVEENPLIALLIAGAVGYGLALLLHARR</sequence>
<feature type="domain" description="CsbD-like" evidence="4">
    <location>
        <begin position="5"/>
        <end position="57"/>
    </location>
</feature>
<dbReference type="InterPro" id="IPR036629">
    <property type="entry name" value="YjbJ_sf"/>
</dbReference>
<evidence type="ECO:0000313" key="5">
    <source>
        <dbReference type="EMBL" id="GJD97069.1"/>
    </source>
</evidence>
<comment type="similarity">
    <text evidence="1">Belongs to the UPF0337 (CsbD) family.</text>
</comment>
<evidence type="ECO:0000259" key="4">
    <source>
        <dbReference type="Pfam" id="PF05532"/>
    </source>
</evidence>
<feature type="region of interest" description="Disordered" evidence="2">
    <location>
        <begin position="20"/>
        <end position="49"/>
    </location>
</feature>
<protein>
    <recommendedName>
        <fullName evidence="4">CsbD-like domain-containing protein</fullName>
    </recommendedName>
</protein>
<proteinExistence type="inferred from homology"/>
<dbReference type="SUPFAM" id="SSF69047">
    <property type="entry name" value="Hypothetical protein YjbJ"/>
    <property type="match status" value="1"/>
</dbReference>
<reference evidence="5" key="2">
    <citation type="submission" date="2021-08" db="EMBL/GenBank/DDBJ databases">
        <authorList>
            <person name="Tani A."/>
            <person name="Ola A."/>
            <person name="Ogura Y."/>
            <person name="Katsura K."/>
            <person name="Hayashi T."/>
        </authorList>
    </citation>
    <scope>NUCLEOTIDE SEQUENCE</scope>
    <source>
        <strain evidence="5">DSM 19015</strain>
    </source>
</reference>
<dbReference type="Proteomes" id="UP001055125">
    <property type="component" value="Unassembled WGS sequence"/>
</dbReference>
<dbReference type="EMBL" id="BPQP01000075">
    <property type="protein sequence ID" value="GJD97069.1"/>
    <property type="molecule type" value="Genomic_DNA"/>
</dbReference>
<evidence type="ECO:0000313" key="6">
    <source>
        <dbReference type="Proteomes" id="UP001055125"/>
    </source>
</evidence>
<feature type="transmembrane region" description="Helical" evidence="3">
    <location>
        <begin position="97"/>
        <end position="116"/>
    </location>
</feature>
<dbReference type="PANTHER" id="PTHR34977">
    <property type="entry name" value="UPF0337 PROTEIN YJBJ"/>
    <property type="match status" value="1"/>
</dbReference>
<comment type="caution">
    <text evidence="5">The sequence shown here is derived from an EMBL/GenBank/DDBJ whole genome shotgun (WGS) entry which is preliminary data.</text>
</comment>
<accession>A0ABQ4S3L4</accession>
<dbReference type="Pfam" id="PF05532">
    <property type="entry name" value="CsbD"/>
    <property type="match status" value="1"/>
</dbReference>
<evidence type="ECO:0000256" key="2">
    <source>
        <dbReference type="SAM" id="MobiDB-lite"/>
    </source>
</evidence>
<name>A0ABQ4S3L4_9HYPH</name>
<keyword evidence="3" id="KW-1133">Transmembrane helix</keyword>
<dbReference type="RefSeq" id="WP_238246152.1">
    <property type="nucleotide sequence ID" value="NZ_BPQP01000075.1"/>
</dbReference>
<organism evidence="5 6">
    <name type="scientific">Methylobacterium iners</name>
    <dbReference type="NCBI Taxonomy" id="418707"/>
    <lineage>
        <taxon>Bacteria</taxon>
        <taxon>Pseudomonadati</taxon>
        <taxon>Pseudomonadota</taxon>
        <taxon>Alphaproteobacteria</taxon>
        <taxon>Hyphomicrobiales</taxon>
        <taxon>Methylobacteriaceae</taxon>
        <taxon>Methylobacterium</taxon>
    </lineage>
</organism>
<evidence type="ECO:0000256" key="3">
    <source>
        <dbReference type="SAM" id="Phobius"/>
    </source>
</evidence>
<keyword evidence="3" id="KW-0812">Transmembrane</keyword>
<gene>
    <name evidence="5" type="ORF">OCOJLMKI_4297</name>
</gene>
<reference evidence="5" key="1">
    <citation type="journal article" date="2021" name="Front. Microbiol.">
        <title>Comprehensive Comparative Genomics and Phenotyping of Methylobacterium Species.</title>
        <authorList>
            <person name="Alessa O."/>
            <person name="Ogura Y."/>
            <person name="Fujitani Y."/>
            <person name="Takami H."/>
            <person name="Hayashi T."/>
            <person name="Sahin N."/>
            <person name="Tani A."/>
        </authorList>
    </citation>
    <scope>NUCLEOTIDE SEQUENCE</scope>
    <source>
        <strain evidence="5">DSM 19015</strain>
    </source>
</reference>
<evidence type="ECO:0000256" key="1">
    <source>
        <dbReference type="ARBA" id="ARBA00009129"/>
    </source>
</evidence>
<dbReference type="Gene3D" id="1.10.1470.10">
    <property type="entry name" value="YjbJ"/>
    <property type="match status" value="1"/>
</dbReference>
<dbReference type="InterPro" id="IPR050423">
    <property type="entry name" value="UPF0337_stress_rsp"/>
</dbReference>
<keyword evidence="3" id="KW-0472">Membrane</keyword>
<dbReference type="PANTHER" id="PTHR34977:SF1">
    <property type="entry name" value="UPF0337 PROTEIN YJBJ"/>
    <property type="match status" value="1"/>
</dbReference>
<keyword evidence="6" id="KW-1185">Reference proteome</keyword>